<feature type="region of interest" description="Disordered" evidence="1">
    <location>
        <begin position="1"/>
        <end position="21"/>
    </location>
</feature>
<comment type="caution">
    <text evidence="2">The sequence shown here is derived from an EMBL/GenBank/DDBJ whole genome shotgun (WGS) entry which is preliminary data.</text>
</comment>
<evidence type="ECO:0000313" key="2">
    <source>
        <dbReference type="EMBL" id="TVU14994.1"/>
    </source>
</evidence>
<dbReference type="EMBL" id="RWGY01000031">
    <property type="protein sequence ID" value="TVU14994.1"/>
    <property type="molecule type" value="Genomic_DNA"/>
</dbReference>
<feature type="compositionally biased region" description="Basic and acidic residues" evidence="1">
    <location>
        <begin position="1"/>
        <end position="10"/>
    </location>
</feature>
<accession>A0A5J9TUE0</accession>
<proteinExistence type="predicted"/>
<feature type="non-terminal residue" evidence="2">
    <location>
        <position position="1"/>
    </location>
</feature>
<evidence type="ECO:0000256" key="1">
    <source>
        <dbReference type="SAM" id="MobiDB-lite"/>
    </source>
</evidence>
<dbReference type="AlphaFoldDB" id="A0A5J9TUE0"/>
<protein>
    <submittedName>
        <fullName evidence="2">Uncharacterized protein</fullName>
    </submittedName>
</protein>
<gene>
    <name evidence="2" type="ORF">EJB05_38492</name>
</gene>
<evidence type="ECO:0000313" key="3">
    <source>
        <dbReference type="Proteomes" id="UP000324897"/>
    </source>
</evidence>
<name>A0A5J9TUE0_9POAL</name>
<sequence length="179" mass="20054">LQGSISDKKIKNGPNIPRAARPCPLLRSLSASLISKGKKKQEIKILRPHPTSELHSYHAFRFCFCPPPLPVLTRGERERAGRGRVRSYSGTMVTLVGGGEASREPRTRRAPLQPPRDLCLPPFEGREGGVPPTPESCFARWCPELELKQVEPWSAGENLRISKIHATLFRWRELLGNFA</sequence>
<reference evidence="2 3" key="1">
    <citation type="journal article" date="2019" name="Sci. Rep.">
        <title>A high-quality genome of Eragrostis curvula grass provides insights into Poaceae evolution and supports new strategies to enhance forage quality.</title>
        <authorList>
            <person name="Carballo J."/>
            <person name="Santos B.A.C.M."/>
            <person name="Zappacosta D."/>
            <person name="Garbus I."/>
            <person name="Selva J.P."/>
            <person name="Gallo C.A."/>
            <person name="Diaz A."/>
            <person name="Albertini E."/>
            <person name="Caccamo M."/>
            <person name="Echenique V."/>
        </authorList>
    </citation>
    <scope>NUCLEOTIDE SEQUENCE [LARGE SCALE GENOMIC DNA]</scope>
    <source>
        <strain evidence="3">cv. Victoria</strain>
        <tissue evidence="2">Leaf</tissue>
    </source>
</reference>
<organism evidence="2 3">
    <name type="scientific">Eragrostis curvula</name>
    <name type="common">weeping love grass</name>
    <dbReference type="NCBI Taxonomy" id="38414"/>
    <lineage>
        <taxon>Eukaryota</taxon>
        <taxon>Viridiplantae</taxon>
        <taxon>Streptophyta</taxon>
        <taxon>Embryophyta</taxon>
        <taxon>Tracheophyta</taxon>
        <taxon>Spermatophyta</taxon>
        <taxon>Magnoliopsida</taxon>
        <taxon>Liliopsida</taxon>
        <taxon>Poales</taxon>
        <taxon>Poaceae</taxon>
        <taxon>PACMAD clade</taxon>
        <taxon>Chloridoideae</taxon>
        <taxon>Eragrostideae</taxon>
        <taxon>Eragrostidinae</taxon>
        <taxon>Eragrostis</taxon>
    </lineage>
</organism>
<keyword evidence="3" id="KW-1185">Reference proteome</keyword>
<dbReference type="Proteomes" id="UP000324897">
    <property type="component" value="Unassembled WGS sequence"/>
</dbReference>
<feature type="region of interest" description="Disordered" evidence="1">
    <location>
        <begin position="97"/>
        <end position="122"/>
    </location>
</feature>